<keyword evidence="6" id="KW-0732">Signal</keyword>
<dbReference type="Proteomes" id="UP000281028">
    <property type="component" value="Unassembled WGS sequence"/>
</dbReference>
<keyword evidence="10 14" id="KW-0408">Iron</keyword>
<dbReference type="InterPro" id="IPR026259">
    <property type="entry name" value="MauG/Cytc_peroxidase"/>
</dbReference>
<evidence type="ECO:0000256" key="9">
    <source>
        <dbReference type="ARBA" id="ARBA00023002"/>
    </source>
</evidence>
<dbReference type="AlphaFoldDB" id="A0A433WPU8"/>
<dbReference type="EMBL" id="RIAR02000001">
    <property type="protein sequence ID" value="NSL88288.1"/>
    <property type="molecule type" value="Genomic_DNA"/>
</dbReference>
<organism evidence="16 17">
    <name type="scientific">Chitinophaga solisilvae</name>
    <dbReference type="NCBI Taxonomy" id="1233460"/>
    <lineage>
        <taxon>Bacteria</taxon>
        <taxon>Pseudomonadati</taxon>
        <taxon>Bacteroidota</taxon>
        <taxon>Chitinophagia</taxon>
        <taxon>Chitinophagales</taxon>
        <taxon>Chitinophagaceae</taxon>
        <taxon>Chitinophaga</taxon>
    </lineage>
</organism>
<evidence type="ECO:0000313" key="17">
    <source>
        <dbReference type="Proteomes" id="UP000281028"/>
    </source>
</evidence>
<gene>
    <name evidence="16" type="ORF">ECE50_015720</name>
</gene>
<evidence type="ECO:0000256" key="11">
    <source>
        <dbReference type="ARBA" id="ARBA00058991"/>
    </source>
</evidence>
<dbReference type="Pfam" id="PF03150">
    <property type="entry name" value="CCP_MauG"/>
    <property type="match status" value="1"/>
</dbReference>
<feature type="binding site" description="covalent" evidence="13">
    <location>
        <position position="98"/>
    </location>
    <ligand>
        <name>heme c</name>
        <dbReference type="ChEBI" id="CHEBI:61717"/>
        <label>1</label>
    </ligand>
</feature>
<dbReference type="SUPFAM" id="SSF46626">
    <property type="entry name" value="Cytochrome c"/>
    <property type="match status" value="2"/>
</dbReference>
<dbReference type="PANTHER" id="PTHR30600">
    <property type="entry name" value="CYTOCHROME C PEROXIDASE-RELATED"/>
    <property type="match status" value="1"/>
</dbReference>
<dbReference type="InterPro" id="IPR051395">
    <property type="entry name" value="Cytochrome_c_Peroxidase/MauG"/>
</dbReference>
<evidence type="ECO:0000256" key="5">
    <source>
        <dbReference type="ARBA" id="ARBA00022723"/>
    </source>
</evidence>
<dbReference type="PANTHER" id="PTHR30600:SF10">
    <property type="entry name" value="BLL6722 PROTEIN"/>
    <property type="match status" value="1"/>
</dbReference>
<keyword evidence="3" id="KW-0813">Transport</keyword>
<accession>A0A433WPU8</accession>
<feature type="binding site" description="covalent" evidence="13">
    <location>
        <position position="101"/>
    </location>
    <ligand>
        <name>heme c</name>
        <dbReference type="ChEBI" id="CHEBI:61717"/>
        <label>1</label>
    </ligand>
</feature>
<comment type="PTM">
    <text evidence="13">Binds 2 heme groups per subunit.</text>
</comment>
<dbReference type="GO" id="GO:0020037">
    <property type="term" value="F:heme binding"/>
    <property type="evidence" value="ECO:0007669"/>
    <property type="project" value="InterPro"/>
</dbReference>
<evidence type="ECO:0000313" key="16">
    <source>
        <dbReference type="EMBL" id="NSL88288.1"/>
    </source>
</evidence>
<evidence type="ECO:0000256" key="13">
    <source>
        <dbReference type="PIRSR" id="PIRSR000294-1"/>
    </source>
</evidence>
<dbReference type="GO" id="GO:0004130">
    <property type="term" value="F:cytochrome-c peroxidase activity"/>
    <property type="evidence" value="ECO:0007669"/>
    <property type="project" value="TreeGrafter"/>
</dbReference>
<evidence type="ECO:0000256" key="8">
    <source>
        <dbReference type="ARBA" id="ARBA00022982"/>
    </source>
</evidence>
<keyword evidence="7" id="KW-0574">Periplasm</keyword>
<evidence type="ECO:0000256" key="10">
    <source>
        <dbReference type="ARBA" id="ARBA00023004"/>
    </source>
</evidence>
<dbReference type="Gene3D" id="1.10.760.10">
    <property type="entry name" value="Cytochrome c-like domain"/>
    <property type="match status" value="2"/>
</dbReference>
<keyword evidence="17" id="KW-1185">Reference proteome</keyword>
<comment type="cofactor">
    <cofactor evidence="13">
        <name>heme</name>
        <dbReference type="ChEBI" id="CHEBI:30413"/>
    </cofactor>
    <text evidence="13">Binds 2 heme groups.</text>
</comment>
<proteinExistence type="predicted"/>
<comment type="pathway">
    <text evidence="2">One-carbon metabolism; methylamine degradation.</text>
</comment>
<feature type="binding site" description="covalent" evidence="13">
    <location>
        <position position="246"/>
    </location>
    <ligand>
        <name>heme c</name>
        <dbReference type="ChEBI" id="CHEBI:61717"/>
        <label>2</label>
    </ligand>
</feature>
<sequence length="377" mass="42351">MIRIAGILSIVVTVMLMSALTIPEHAQVNAADSLRILYARPAAAWPAPVIDSGVQWQELAALPADTASVNAWASDPKVQLGKLLFFDPRLSSSNQISCSSCHDPDLAWGDGRKVSLGTDHLQGTRNTPSLLNVWMQRNLFWDGRADGLESQAINPIATHHEMNMEPPLLPAKIAAIPGYRPLFRNAFGEERITLDRITTAIAAFERTIRSRDSRFDEFMKGRYHKMSDLEIKGLHLFRTKARCMNCHNGQYLTDGAFHNIGLTYYGRKYQDLGLYNISRDTADVGRFRTPSLRDVMLTRPWMHNGLFDDMEGILNIYNSGMPMKPKPGQENDALFPRTDKLIKPLGLTKEDKEALMAFLQALTGKPYKMPRPETLPQ</sequence>
<feature type="binding site" description="axial binding residue" evidence="14">
    <location>
        <position position="247"/>
    </location>
    <ligand>
        <name>heme c</name>
        <dbReference type="ChEBI" id="CHEBI:61717"/>
        <label>2</label>
    </ligand>
    <ligandPart>
        <name>Fe</name>
        <dbReference type="ChEBI" id="CHEBI:18248"/>
    </ligandPart>
</feature>
<dbReference type="FunFam" id="1.10.760.10:FF:000019">
    <property type="entry name" value="Di-heme cytochrome C peroxidase"/>
    <property type="match status" value="1"/>
</dbReference>
<evidence type="ECO:0000256" key="14">
    <source>
        <dbReference type="PIRSR" id="PIRSR000294-2"/>
    </source>
</evidence>
<comment type="function">
    <text evidence="11">Involved in methylamine metabolism. Essential for the maturation of the beta subunit of MADH, presumably via a step in the biosynthesis of tryptophan tryptophylquinone (TTQ), the cofactor of MADH.</text>
</comment>
<dbReference type="InterPro" id="IPR004852">
    <property type="entry name" value="Di-haem_cyt_c_peroxidsae"/>
</dbReference>
<dbReference type="PIRSF" id="PIRSF000294">
    <property type="entry name" value="Cytochrome-c_peroxidase"/>
    <property type="match status" value="1"/>
</dbReference>
<evidence type="ECO:0000256" key="12">
    <source>
        <dbReference type="ARBA" id="ARBA00073576"/>
    </source>
</evidence>
<keyword evidence="5 14" id="KW-0479">Metal-binding</keyword>
<protein>
    <recommendedName>
        <fullName evidence="12">Methylamine utilization protein MauG</fullName>
    </recommendedName>
</protein>
<dbReference type="GO" id="GO:0009055">
    <property type="term" value="F:electron transfer activity"/>
    <property type="evidence" value="ECO:0007669"/>
    <property type="project" value="InterPro"/>
</dbReference>
<dbReference type="PROSITE" id="PS51007">
    <property type="entry name" value="CYTC"/>
    <property type="match status" value="2"/>
</dbReference>
<evidence type="ECO:0000256" key="7">
    <source>
        <dbReference type="ARBA" id="ARBA00022764"/>
    </source>
</evidence>
<dbReference type="InterPro" id="IPR009056">
    <property type="entry name" value="Cyt_c-like_dom"/>
</dbReference>
<dbReference type="GO" id="GO:0046872">
    <property type="term" value="F:metal ion binding"/>
    <property type="evidence" value="ECO:0007669"/>
    <property type="project" value="UniProtKB-KW"/>
</dbReference>
<keyword evidence="4 13" id="KW-0349">Heme</keyword>
<keyword evidence="9" id="KW-0560">Oxidoreductase</keyword>
<evidence type="ECO:0000256" key="2">
    <source>
        <dbReference type="ARBA" id="ARBA00004856"/>
    </source>
</evidence>
<evidence type="ECO:0000256" key="4">
    <source>
        <dbReference type="ARBA" id="ARBA00022617"/>
    </source>
</evidence>
<feature type="binding site" description="covalent" evidence="13">
    <location>
        <position position="243"/>
    </location>
    <ligand>
        <name>heme c</name>
        <dbReference type="ChEBI" id="CHEBI:61717"/>
        <label>2</label>
    </ligand>
</feature>
<reference evidence="16" key="1">
    <citation type="submission" date="2020-05" db="EMBL/GenBank/DDBJ databases">
        <title>Chitinophaga laudate sp. nov., isolated from a tropical peat swamp.</title>
        <authorList>
            <person name="Goh C.B.S."/>
            <person name="Lee M.S."/>
            <person name="Parimannan S."/>
            <person name="Pasbakhsh P."/>
            <person name="Yule C.M."/>
            <person name="Rajandas H."/>
            <person name="Loke S."/>
            <person name="Croft L."/>
            <person name="Tan J.B.L."/>
        </authorList>
    </citation>
    <scope>NUCLEOTIDE SEQUENCE</scope>
    <source>
        <strain evidence="16">Mgbs1</strain>
    </source>
</reference>
<dbReference type="InterPro" id="IPR036909">
    <property type="entry name" value="Cyt_c-like_dom_sf"/>
</dbReference>
<comment type="subcellular location">
    <subcellularLocation>
        <location evidence="1">Periplasm</location>
    </subcellularLocation>
</comment>
<evidence type="ECO:0000259" key="15">
    <source>
        <dbReference type="PROSITE" id="PS51007"/>
    </source>
</evidence>
<feature type="domain" description="Cytochrome c" evidence="15">
    <location>
        <begin position="228"/>
        <end position="363"/>
    </location>
</feature>
<evidence type="ECO:0000256" key="6">
    <source>
        <dbReference type="ARBA" id="ARBA00022729"/>
    </source>
</evidence>
<comment type="caution">
    <text evidence="16">The sequence shown here is derived from an EMBL/GenBank/DDBJ whole genome shotgun (WGS) entry which is preliminary data.</text>
</comment>
<name>A0A433WPU8_9BACT</name>
<dbReference type="GO" id="GO:0042597">
    <property type="term" value="C:periplasmic space"/>
    <property type="evidence" value="ECO:0007669"/>
    <property type="project" value="UniProtKB-SubCell"/>
</dbReference>
<evidence type="ECO:0000256" key="1">
    <source>
        <dbReference type="ARBA" id="ARBA00004418"/>
    </source>
</evidence>
<feature type="binding site" description="axial binding residue" evidence="14">
    <location>
        <position position="102"/>
    </location>
    <ligand>
        <name>heme c</name>
        <dbReference type="ChEBI" id="CHEBI:61717"/>
        <label>1</label>
    </ligand>
    <ligandPart>
        <name>Fe</name>
        <dbReference type="ChEBI" id="CHEBI:18248"/>
    </ligandPart>
</feature>
<feature type="domain" description="Cytochrome c" evidence="15">
    <location>
        <begin position="76"/>
        <end position="184"/>
    </location>
</feature>
<keyword evidence="8" id="KW-0249">Electron transport</keyword>
<evidence type="ECO:0000256" key="3">
    <source>
        <dbReference type="ARBA" id="ARBA00022448"/>
    </source>
</evidence>
<keyword evidence="16" id="KW-0575">Peroxidase</keyword>
<dbReference type="OrthoDB" id="9805202at2"/>